<evidence type="ECO:0000313" key="3">
    <source>
        <dbReference type="EMBL" id="GAA4801991.1"/>
    </source>
</evidence>
<dbReference type="EMBL" id="BAABIG010000027">
    <property type="protein sequence ID" value="GAA4801991.1"/>
    <property type="molecule type" value="Genomic_DNA"/>
</dbReference>
<evidence type="ECO:0000259" key="2">
    <source>
        <dbReference type="Pfam" id="PF00733"/>
    </source>
</evidence>
<accession>A0ABP9C0S5</accession>
<evidence type="ECO:0000313" key="4">
    <source>
        <dbReference type="Proteomes" id="UP001501265"/>
    </source>
</evidence>
<feature type="domain" description="Asparagine synthetase" evidence="2">
    <location>
        <begin position="291"/>
        <end position="683"/>
    </location>
</feature>
<feature type="region of interest" description="Disordered" evidence="1">
    <location>
        <begin position="19"/>
        <end position="50"/>
    </location>
</feature>
<evidence type="ECO:0000256" key="1">
    <source>
        <dbReference type="SAM" id="MobiDB-lite"/>
    </source>
</evidence>
<protein>
    <recommendedName>
        <fullName evidence="2">Asparagine synthetase domain-containing protein</fullName>
    </recommendedName>
</protein>
<dbReference type="Pfam" id="PF00733">
    <property type="entry name" value="Asn_synthase"/>
    <property type="match status" value="1"/>
</dbReference>
<keyword evidence="4" id="KW-1185">Reference proteome</keyword>
<reference evidence="4" key="1">
    <citation type="journal article" date="2019" name="Int. J. Syst. Evol. Microbiol.">
        <title>The Global Catalogue of Microorganisms (GCM) 10K type strain sequencing project: providing services to taxonomists for standard genome sequencing and annotation.</title>
        <authorList>
            <consortium name="The Broad Institute Genomics Platform"/>
            <consortium name="The Broad Institute Genome Sequencing Center for Infectious Disease"/>
            <person name="Wu L."/>
            <person name="Ma J."/>
        </authorList>
    </citation>
    <scope>NUCLEOTIDE SEQUENCE [LARGE SCALE GENOMIC DNA]</scope>
    <source>
        <strain evidence="4">JCM 18081</strain>
    </source>
</reference>
<gene>
    <name evidence="3" type="ORF">GCM10023220_33640</name>
</gene>
<dbReference type="RefSeq" id="WP_345620496.1">
    <property type="nucleotide sequence ID" value="NZ_BAABIG010000027.1"/>
</dbReference>
<dbReference type="Proteomes" id="UP001501265">
    <property type="component" value="Unassembled WGS sequence"/>
</dbReference>
<comment type="caution">
    <text evidence="3">The sequence shown here is derived from an EMBL/GenBank/DDBJ whole genome shotgun (WGS) entry which is preliminary data.</text>
</comment>
<organism evidence="3 4">
    <name type="scientific">Streptomyces ziwulingensis</name>
    <dbReference type="NCBI Taxonomy" id="1045501"/>
    <lineage>
        <taxon>Bacteria</taxon>
        <taxon>Bacillati</taxon>
        <taxon>Actinomycetota</taxon>
        <taxon>Actinomycetes</taxon>
        <taxon>Kitasatosporales</taxon>
        <taxon>Streptomycetaceae</taxon>
        <taxon>Streptomyces</taxon>
    </lineage>
</organism>
<proteinExistence type="predicted"/>
<dbReference type="InterPro" id="IPR029055">
    <property type="entry name" value="Ntn_hydrolases_N"/>
</dbReference>
<sequence length="719" mass="73808">MRWLVGWSSAAVHVAGAAGSMGSAGSGGSTGSRDDLGYGGPGSAGATGYDGETVHPVGSQLLWGDPDPLWAVGDWRPDEVRVVSADAHTRIAILGICGAGDEQLRVALFAARGGALRHLTAWPGSYTAVVQVGRRITVCGDLAGARPVFHTPWAGGTAYATAALPLADLVEANLDFPYLAALLAAPDVPAALDDSTPYDGVKRLPPGHALILRAGAREIAGYEPVASLAVAAAPTDPDSAVDGVRDALVEAVRTRLAAPRHVPGDGIDPGPVPGMGPAERRAARGMPVPGIGADLSGGPASGTLALLAAGLPGRPGTVLGHGTGAGERLLAVTFNDLAVGGREAELQRAGALAANPRLHHVVVAGDEEVLPYAGLDGPLTDEPGPSLVSAARHRARLAAGSADHFTGYGARQVLDAHPARLADLLMDRRRRPLVRPVAALAKADGSVMVPARVYAAARRLSRTPYRNGLDVLAEQLRGRHFDEPGDGAAQASLAALSWGRPGPAARWLTGEALAEVAVRLQAATQRSGSGAGQRPGDLRARAALARQAADVRVLEQVAEIRFQRLHTPFLDNQVVRACRALPEALRVRPGARAAILRSVLEGAGVRDVPSGWGTPTEAVAATTARAGLRLAADSLMGLFDRPLLAEAGLVEARVVRKAVRGAAAGELLPLDGLADLISLELWLGRLLARRGTCWTGTPARARAVPAGIAPLRGALASGG</sequence>
<name>A0ABP9C0S5_9ACTN</name>
<dbReference type="SUPFAM" id="SSF56235">
    <property type="entry name" value="N-terminal nucleophile aminohydrolases (Ntn hydrolases)"/>
    <property type="match status" value="1"/>
</dbReference>
<dbReference type="InterPro" id="IPR001962">
    <property type="entry name" value="Asn_synthase"/>
</dbReference>
<dbReference type="SUPFAM" id="SSF52402">
    <property type="entry name" value="Adenine nucleotide alpha hydrolases-like"/>
    <property type="match status" value="1"/>
</dbReference>